<gene>
    <name evidence="3" type="ORF">EM848_09005</name>
    <name evidence="2" type="ORF">EMO90_10450</name>
</gene>
<dbReference type="EMBL" id="RZNZ01000017">
    <property type="protein sequence ID" value="KAA8818016.1"/>
    <property type="molecule type" value="Genomic_DNA"/>
</dbReference>
<evidence type="ECO:0000313" key="4">
    <source>
        <dbReference type="Proteomes" id="UP000345527"/>
    </source>
</evidence>
<dbReference type="PROSITE" id="PS51278">
    <property type="entry name" value="GATASE_TYPE_2"/>
    <property type="match status" value="1"/>
</dbReference>
<dbReference type="AlphaFoldDB" id="A0A5J5DSZ2"/>
<dbReference type="PANTHER" id="PTHR42824:SF1">
    <property type="entry name" value="GLUTAMINE AMIDOTRANSFERASE YAFJ-RELATED"/>
    <property type="match status" value="1"/>
</dbReference>
<dbReference type="SUPFAM" id="SSF56235">
    <property type="entry name" value="N-terminal nucleophile aminohydrolases (Ntn hydrolases)"/>
    <property type="match status" value="1"/>
</dbReference>
<dbReference type="RefSeq" id="WP_150354596.1">
    <property type="nucleotide sequence ID" value="NZ_JAFEJW010000012.1"/>
</dbReference>
<evidence type="ECO:0000313" key="3">
    <source>
        <dbReference type="EMBL" id="KAA8822332.1"/>
    </source>
</evidence>
<evidence type="ECO:0000259" key="1">
    <source>
        <dbReference type="PROSITE" id="PS51278"/>
    </source>
</evidence>
<accession>A0A5J5DSZ2</accession>
<dbReference type="Pfam" id="PF13522">
    <property type="entry name" value="GATase_6"/>
    <property type="match status" value="1"/>
</dbReference>
<dbReference type="CDD" id="cd01908">
    <property type="entry name" value="YafJ"/>
    <property type="match status" value="1"/>
</dbReference>
<dbReference type="PANTHER" id="PTHR42824">
    <property type="entry name" value="GLUTAMINE AMIDOTRANSFERASE"/>
    <property type="match status" value="1"/>
</dbReference>
<dbReference type="EMBL" id="RZOA01000018">
    <property type="protein sequence ID" value="KAA8822332.1"/>
    <property type="molecule type" value="Genomic_DNA"/>
</dbReference>
<dbReference type="InterPro" id="IPR029055">
    <property type="entry name" value="Ntn_hydrolases_N"/>
</dbReference>
<keyword evidence="3" id="KW-0315">Glutamine amidotransferase</keyword>
<proteinExistence type="predicted"/>
<evidence type="ECO:0000313" key="2">
    <source>
        <dbReference type="EMBL" id="KAA8818016.1"/>
    </source>
</evidence>
<protein>
    <submittedName>
        <fullName evidence="3">Class II glutamine amidotransferase</fullName>
    </submittedName>
</protein>
<keyword evidence="5" id="KW-1185">Reference proteome</keyword>
<reference evidence="4 5" key="1">
    <citation type="journal article" date="2019" name="Syst. Appl. Microbiol.">
        <title>Characterization of Bifidobacterium species in feaces of the Egyptian fruit bat: Description of B. vespertilionis sp. nov. and B. rousetti sp. nov.</title>
        <authorList>
            <person name="Modesto M."/>
            <person name="Satti M."/>
            <person name="Watanabe K."/>
            <person name="Puglisi E."/>
            <person name="Morelli L."/>
            <person name="Huang C.-H."/>
            <person name="Liou J.-S."/>
            <person name="Miyashita M."/>
            <person name="Tamura T."/>
            <person name="Saito S."/>
            <person name="Mori K."/>
            <person name="Huang L."/>
            <person name="Sciavilla P."/>
            <person name="Sandri C."/>
            <person name="Spiezio C."/>
            <person name="Vitali F."/>
            <person name="Cavalieri D."/>
            <person name="Perpetuini G."/>
            <person name="Tofalo R."/>
            <person name="Bonetti A."/>
            <person name="Arita M."/>
            <person name="Mattarelli P."/>
        </authorList>
    </citation>
    <scope>NUCLEOTIDE SEQUENCE [LARGE SCALE GENOMIC DNA]</scope>
    <source>
        <strain evidence="2 5">RST16</strain>
        <strain evidence="3 4">RST8</strain>
    </source>
</reference>
<dbReference type="Proteomes" id="UP000345527">
    <property type="component" value="Unassembled WGS sequence"/>
</dbReference>
<dbReference type="Gene3D" id="3.60.20.10">
    <property type="entry name" value="Glutamine Phosphoribosylpyrophosphate, subunit 1, domain 1"/>
    <property type="match status" value="1"/>
</dbReference>
<organism evidence="3 4">
    <name type="scientific">Bifidobacterium vespertilionis</name>
    <dbReference type="NCBI Taxonomy" id="2562524"/>
    <lineage>
        <taxon>Bacteria</taxon>
        <taxon>Bacillati</taxon>
        <taxon>Actinomycetota</taxon>
        <taxon>Actinomycetes</taxon>
        <taxon>Bifidobacteriales</taxon>
        <taxon>Bifidobacteriaceae</taxon>
        <taxon>Bifidobacterium</taxon>
    </lineage>
</organism>
<evidence type="ECO:0000313" key="5">
    <source>
        <dbReference type="Proteomes" id="UP000374630"/>
    </source>
</evidence>
<feature type="domain" description="Glutamine amidotransferase type-2" evidence="1">
    <location>
        <begin position="2"/>
        <end position="276"/>
    </location>
</feature>
<comment type="caution">
    <text evidence="3">The sequence shown here is derived from an EMBL/GenBank/DDBJ whole genome shotgun (WGS) entry which is preliminary data.</text>
</comment>
<sequence length="285" mass="31889">MCRLLGYATSGRNLSLQDVLGTRLAEQYRQQSMIHNDGWGCALVTEPTVTRHFSDGGARTPETATRLYKSTVAARFDQIYQLVSRQGARGGIYHLRLASSGLPLIIENQQPFFCDGLSFMHNGDISSEQTGLNIVTNHDFPVDRTILAETGGRSDSAIYFALILERVRMGCTLAESVSQAVALLRKTYPLSSYNCMLQSENELVILRACARKEVSPRVIELYESYGMERFAHDYRVIRYRKLNTGGVVAASSGFDQPAEYGWTELPNDHMIVASNRTGEFRLRTL</sequence>
<dbReference type="GO" id="GO:0016740">
    <property type="term" value="F:transferase activity"/>
    <property type="evidence" value="ECO:0007669"/>
    <property type="project" value="UniProtKB-KW"/>
</dbReference>
<keyword evidence="3" id="KW-0808">Transferase</keyword>
<dbReference type="OrthoDB" id="9804310at2"/>
<name>A0A5J5DSZ2_9BIFI</name>
<dbReference type="InterPro" id="IPR017932">
    <property type="entry name" value="GATase_2_dom"/>
</dbReference>
<dbReference type="Proteomes" id="UP000374630">
    <property type="component" value="Unassembled WGS sequence"/>
</dbReference>